<dbReference type="EMBL" id="CATNWA010020928">
    <property type="protein sequence ID" value="CAI9620450.1"/>
    <property type="molecule type" value="Genomic_DNA"/>
</dbReference>
<name>A0ABN9HFD0_9NEOB</name>
<sequence>MMVYILEFFSCYTSNSSDNGAAGLQDCCRNSDTEAGGTNCH</sequence>
<protein>
    <submittedName>
        <fullName evidence="1">Uncharacterized protein</fullName>
    </submittedName>
</protein>
<gene>
    <name evidence="1" type="ORF">SPARVUS_LOCUS15985565</name>
</gene>
<dbReference type="Proteomes" id="UP001162483">
    <property type="component" value="Unassembled WGS sequence"/>
</dbReference>
<proteinExistence type="predicted"/>
<reference evidence="1" key="1">
    <citation type="submission" date="2023-05" db="EMBL/GenBank/DDBJ databases">
        <authorList>
            <person name="Stuckert A."/>
        </authorList>
    </citation>
    <scope>NUCLEOTIDE SEQUENCE</scope>
</reference>
<keyword evidence="2" id="KW-1185">Reference proteome</keyword>
<accession>A0ABN9HFD0</accession>
<comment type="caution">
    <text evidence="1">The sequence shown here is derived from an EMBL/GenBank/DDBJ whole genome shotgun (WGS) entry which is preliminary data.</text>
</comment>
<organism evidence="1 2">
    <name type="scientific">Staurois parvus</name>
    <dbReference type="NCBI Taxonomy" id="386267"/>
    <lineage>
        <taxon>Eukaryota</taxon>
        <taxon>Metazoa</taxon>
        <taxon>Chordata</taxon>
        <taxon>Craniata</taxon>
        <taxon>Vertebrata</taxon>
        <taxon>Euteleostomi</taxon>
        <taxon>Amphibia</taxon>
        <taxon>Batrachia</taxon>
        <taxon>Anura</taxon>
        <taxon>Neobatrachia</taxon>
        <taxon>Ranoidea</taxon>
        <taxon>Ranidae</taxon>
        <taxon>Staurois</taxon>
    </lineage>
</organism>
<evidence type="ECO:0000313" key="2">
    <source>
        <dbReference type="Proteomes" id="UP001162483"/>
    </source>
</evidence>
<evidence type="ECO:0000313" key="1">
    <source>
        <dbReference type="EMBL" id="CAI9620450.1"/>
    </source>
</evidence>